<name>A0ABQ5C1I8_9ASTR</name>
<dbReference type="Pfam" id="PF17919">
    <property type="entry name" value="RT_RNaseH_2"/>
    <property type="match status" value="1"/>
</dbReference>
<accession>A0ABQ5C1I8</accession>
<reference evidence="3" key="2">
    <citation type="submission" date="2022-01" db="EMBL/GenBank/DDBJ databases">
        <authorList>
            <person name="Yamashiro T."/>
            <person name="Shiraishi A."/>
            <person name="Satake H."/>
            <person name="Nakayama K."/>
        </authorList>
    </citation>
    <scope>NUCLEOTIDE SEQUENCE</scope>
</reference>
<dbReference type="SUPFAM" id="SSF56672">
    <property type="entry name" value="DNA/RNA polymerases"/>
    <property type="match status" value="1"/>
</dbReference>
<organism evidence="3 4">
    <name type="scientific">Tanacetum coccineum</name>
    <dbReference type="NCBI Taxonomy" id="301880"/>
    <lineage>
        <taxon>Eukaryota</taxon>
        <taxon>Viridiplantae</taxon>
        <taxon>Streptophyta</taxon>
        <taxon>Embryophyta</taxon>
        <taxon>Tracheophyta</taxon>
        <taxon>Spermatophyta</taxon>
        <taxon>Magnoliopsida</taxon>
        <taxon>eudicotyledons</taxon>
        <taxon>Gunneridae</taxon>
        <taxon>Pentapetalae</taxon>
        <taxon>asterids</taxon>
        <taxon>campanulids</taxon>
        <taxon>Asterales</taxon>
        <taxon>Asteraceae</taxon>
        <taxon>Asteroideae</taxon>
        <taxon>Anthemideae</taxon>
        <taxon>Anthemidinae</taxon>
        <taxon>Tanacetum</taxon>
    </lineage>
</organism>
<sequence>MRDEVDPQTKNYVDAAMDEIRQSLTDLTSTTAAMRGINNQYSYGNDSGNMSKPPLLALPSTNSYGKVNPNTAYKTPVRRQLTQKGYEEKRAKNLFEMDEEYMDAEEDLVELINEELVPQISLNALSSVDSFQFKDSWTYDDTKISYCNPLTVLIGPSDAYQVVSELLSWQLVTISRENQDQLSSNHRDHENNTLVFKSSVFEPMHTNSSFIAPATRTSTGTNMGDEVDPQTKNYVDAAMDEIRQSLTDLTSTTAAMRGINNQLGDNVRDWAFKCDQFFAVDNTPEGEKVKIMYVHLDDKALLWHRQFVKILRDNVGWEMYETAIIQRFGSVFEDPMAALKNSKYEKNAKEYQDVFDTLLCRVDISPKHDVSLYLGGLPTELEMSVRMFNNSRYSYGNGSGNMSKPPLLALPSTNSYGKVNPNTAYKTPVRRQLTQKEYEEKRAKNLCCYCDKKFMPGHKCKGQLFSLVVLADEVEMDEEYMDAEEDLVELINEELGDSYNDVMLLTLGRLRFYNNKKLCLRGSTKAEVHWVNGRKKIQKMETGPQSELRMLSIYPDTGLTLMTASLDKGNDITIDENLQIEDAIESMVKELLEDGVIKHSQSSFASPMMVKKKYNSWRIFVDYMKLNKNTIKDKFPIPIIEELIDELHGSVVFSKLDLRPGYHQIRMCEDDIAKTTFKTHEGHYEFLVMPFGLTNTPSTFQALINEVFREFLRKFTLVFFNDIPMYSRNLKEHVKHLTKACICSKGVSVTDSSQRRFIKDFATLSRPLTQLLKKNVYKRTDEAQNAFLLLKEEMIKASVLDFLDFNKPFIVETDALGVGIGAVLQQDGHPIAYLSRTLSSRHQALSTYEKEFLAVLLALEK</sequence>
<dbReference type="Proteomes" id="UP001151760">
    <property type="component" value="Unassembled WGS sequence"/>
</dbReference>
<dbReference type="InterPro" id="IPR041577">
    <property type="entry name" value="RT_RNaseH_2"/>
</dbReference>
<evidence type="ECO:0000313" key="4">
    <source>
        <dbReference type="Proteomes" id="UP001151760"/>
    </source>
</evidence>
<reference evidence="3" key="1">
    <citation type="journal article" date="2022" name="Int. J. Mol. Sci.">
        <title>Draft Genome of Tanacetum Coccineum: Genomic Comparison of Closely Related Tanacetum-Family Plants.</title>
        <authorList>
            <person name="Yamashiro T."/>
            <person name="Shiraishi A."/>
            <person name="Nakayama K."/>
            <person name="Satake H."/>
        </authorList>
    </citation>
    <scope>NUCLEOTIDE SEQUENCE</scope>
</reference>
<proteinExistence type="predicted"/>
<dbReference type="Gene3D" id="3.10.10.10">
    <property type="entry name" value="HIV Type 1 Reverse Transcriptase, subunit A, domain 1"/>
    <property type="match status" value="1"/>
</dbReference>
<gene>
    <name evidence="3" type="ORF">Tco_0890311</name>
</gene>
<evidence type="ECO:0000259" key="1">
    <source>
        <dbReference type="Pfam" id="PF00078"/>
    </source>
</evidence>
<comment type="caution">
    <text evidence="3">The sequence shown here is derived from an EMBL/GenBank/DDBJ whole genome shotgun (WGS) entry which is preliminary data.</text>
</comment>
<dbReference type="EMBL" id="BQNB010013797">
    <property type="protein sequence ID" value="GJT20374.1"/>
    <property type="molecule type" value="Genomic_DNA"/>
</dbReference>
<dbReference type="PANTHER" id="PTHR24559">
    <property type="entry name" value="TRANSPOSON TY3-I GAG-POL POLYPROTEIN"/>
    <property type="match status" value="1"/>
</dbReference>
<dbReference type="CDD" id="cd01647">
    <property type="entry name" value="RT_LTR"/>
    <property type="match status" value="1"/>
</dbReference>
<dbReference type="InterPro" id="IPR053134">
    <property type="entry name" value="RNA-dir_DNA_polymerase"/>
</dbReference>
<dbReference type="PANTHER" id="PTHR24559:SF450">
    <property type="entry name" value="RNA-DIRECTED DNA POLYMERASE HOMOLOG"/>
    <property type="match status" value="1"/>
</dbReference>
<dbReference type="Gene3D" id="3.30.70.270">
    <property type="match status" value="2"/>
</dbReference>
<evidence type="ECO:0000313" key="3">
    <source>
        <dbReference type="EMBL" id="GJT20374.1"/>
    </source>
</evidence>
<keyword evidence="4" id="KW-1185">Reference proteome</keyword>
<dbReference type="InterPro" id="IPR043502">
    <property type="entry name" value="DNA/RNA_pol_sf"/>
</dbReference>
<dbReference type="Pfam" id="PF00078">
    <property type="entry name" value="RVT_1"/>
    <property type="match status" value="1"/>
</dbReference>
<evidence type="ECO:0000259" key="2">
    <source>
        <dbReference type="Pfam" id="PF17919"/>
    </source>
</evidence>
<feature type="domain" description="Reverse transcriptase" evidence="1">
    <location>
        <begin position="610"/>
        <end position="739"/>
    </location>
</feature>
<protein>
    <submittedName>
        <fullName evidence="3">Mitochondrial protein</fullName>
    </submittedName>
</protein>
<feature type="domain" description="Reverse transcriptase/retrotransposon-derived protein RNase H-like" evidence="2">
    <location>
        <begin position="780"/>
        <end position="861"/>
    </location>
</feature>
<dbReference type="InterPro" id="IPR043128">
    <property type="entry name" value="Rev_trsase/Diguanyl_cyclase"/>
</dbReference>
<dbReference type="InterPro" id="IPR000477">
    <property type="entry name" value="RT_dom"/>
</dbReference>